<feature type="domain" description="KH type-2" evidence="16">
    <location>
        <begin position="252"/>
        <end position="328"/>
    </location>
</feature>
<keyword evidence="10 12" id="KW-0342">GTP-binding</keyword>
<dbReference type="Gene3D" id="3.40.50.300">
    <property type="entry name" value="P-loop containing nucleotide triphosphate hydrolases"/>
    <property type="match status" value="1"/>
</dbReference>
<evidence type="ECO:0000256" key="10">
    <source>
        <dbReference type="ARBA" id="ARBA00023134"/>
    </source>
</evidence>
<protein>
    <recommendedName>
        <fullName evidence="2 12">GTPase Era</fullName>
    </recommendedName>
</protein>
<evidence type="ECO:0000256" key="3">
    <source>
        <dbReference type="ARBA" id="ARBA00022475"/>
    </source>
</evidence>
<dbReference type="AlphaFoldDB" id="A0A1H9KU51"/>
<dbReference type="GO" id="GO:0000028">
    <property type="term" value="P:ribosomal small subunit assembly"/>
    <property type="evidence" value="ECO:0007669"/>
    <property type="project" value="TreeGrafter"/>
</dbReference>
<feature type="compositionally biased region" description="Low complexity" evidence="15">
    <location>
        <begin position="26"/>
        <end position="47"/>
    </location>
</feature>
<name>A0A1H9KU51_9HYPH</name>
<keyword evidence="7 12" id="KW-0699">rRNA-binding</keyword>
<dbReference type="NCBIfam" id="TIGR00436">
    <property type="entry name" value="era"/>
    <property type="match status" value="1"/>
</dbReference>
<dbReference type="GO" id="GO:0005525">
    <property type="term" value="F:GTP binding"/>
    <property type="evidence" value="ECO:0007669"/>
    <property type="project" value="UniProtKB-UniRule"/>
</dbReference>
<evidence type="ECO:0000256" key="4">
    <source>
        <dbReference type="ARBA" id="ARBA00022490"/>
    </source>
</evidence>
<keyword evidence="9 12" id="KW-0694">RNA-binding</keyword>
<dbReference type="InterPro" id="IPR005662">
    <property type="entry name" value="GTPase_Era-like"/>
</dbReference>
<dbReference type="GO" id="GO:0003924">
    <property type="term" value="F:GTPase activity"/>
    <property type="evidence" value="ECO:0007669"/>
    <property type="project" value="UniProtKB-UniRule"/>
</dbReference>
<gene>
    <name evidence="12" type="primary">era</name>
    <name evidence="18" type="ORF">SAMN05216548_11088</name>
</gene>
<reference evidence="18 19" key="1">
    <citation type="submission" date="2016-10" db="EMBL/GenBank/DDBJ databases">
        <authorList>
            <person name="de Groot N.N."/>
        </authorList>
    </citation>
    <scope>NUCLEOTIDE SEQUENCE [LARGE SCALE GENOMIC DNA]</scope>
    <source>
        <strain evidence="18 19">A52C2</strain>
    </source>
</reference>
<dbReference type="NCBIfam" id="TIGR00231">
    <property type="entry name" value="small_GTP"/>
    <property type="match status" value="1"/>
</dbReference>
<dbReference type="InterPro" id="IPR030388">
    <property type="entry name" value="G_ERA_dom"/>
</dbReference>
<dbReference type="PROSITE" id="PS51713">
    <property type="entry name" value="G_ERA"/>
    <property type="match status" value="1"/>
</dbReference>
<comment type="subcellular location">
    <subcellularLocation>
        <location evidence="12">Cytoplasm</location>
    </subcellularLocation>
    <subcellularLocation>
        <location evidence="12">Cell membrane</location>
        <topology evidence="12">Peripheral membrane protein</topology>
    </subcellularLocation>
</comment>
<comment type="function">
    <text evidence="12">An essential GTPase that binds both GDP and GTP, with rapid nucleotide exchange. Plays a role in 16S rRNA processing and 30S ribosomal subunit biogenesis and possibly also in cell cycle regulation and energy metabolism.</text>
</comment>
<dbReference type="STRING" id="1855383.SAMN05216548_11088"/>
<evidence type="ECO:0000256" key="12">
    <source>
        <dbReference type="HAMAP-Rule" id="MF_00367"/>
    </source>
</evidence>
<dbReference type="HAMAP" id="MF_00367">
    <property type="entry name" value="GTPase_Era"/>
    <property type="match status" value="1"/>
</dbReference>
<feature type="domain" description="Era-type G" evidence="17">
    <location>
        <begin position="52"/>
        <end position="221"/>
    </location>
</feature>
<dbReference type="GO" id="GO:0005829">
    <property type="term" value="C:cytosol"/>
    <property type="evidence" value="ECO:0007669"/>
    <property type="project" value="TreeGrafter"/>
</dbReference>
<evidence type="ECO:0000256" key="2">
    <source>
        <dbReference type="ARBA" id="ARBA00020484"/>
    </source>
</evidence>
<evidence type="ECO:0000256" key="14">
    <source>
        <dbReference type="RuleBase" id="RU003761"/>
    </source>
</evidence>
<dbReference type="GO" id="GO:0005886">
    <property type="term" value="C:plasma membrane"/>
    <property type="evidence" value="ECO:0007669"/>
    <property type="project" value="UniProtKB-SubCell"/>
</dbReference>
<keyword evidence="19" id="KW-1185">Reference proteome</keyword>
<dbReference type="FunFam" id="3.30.300.20:FF:000031">
    <property type="entry name" value="GTPase Era"/>
    <property type="match status" value="1"/>
</dbReference>
<evidence type="ECO:0000259" key="16">
    <source>
        <dbReference type="PROSITE" id="PS50823"/>
    </source>
</evidence>
<evidence type="ECO:0000256" key="5">
    <source>
        <dbReference type="ARBA" id="ARBA00022517"/>
    </source>
</evidence>
<dbReference type="Pfam" id="PF01926">
    <property type="entry name" value="MMR_HSR1"/>
    <property type="match status" value="1"/>
</dbReference>
<evidence type="ECO:0000256" key="13">
    <source>
        <dbReference type="PROSITE-ProRule" id="PRU01050"/>
    </source>
</evidence>
<feature type="region of interest" description="G4" evidence="13">
    <location>
        <begin position="171"/>
        <end position="174"/>
    </location>
</feature>
<keyword evidence="11 12" id="KW-0472">Membrane</keyword>
<dbReference type="GO" id="GO:0043024">
    <property type="term" value="F:ribosomal small subunit binding"/>
    <property type="evidence" value="ECO:0007669"/>
    <property type="project" value="TreeGrafter"/>
</dbReference>
<dbReference type="Proteomes" id="UP000199647">
    <property type="component" value="Unassembled WGS sequence"/>
</dbReference>
<feature type="region of interest" description="G2" evidence="13">
    <location>
        <begin position="86"/>
        <end position="90"/>
    </location>
</feature>
<dbReference type="InterPro" id="IPR027417">
    <property type="entry name" value="P-loop_NTPase"/>
</dbReference>
<feature type="region of interest" description="G5" evidence="13">
    <location>
        <begin position="200"/>
        <end position="202"/>
    </location>
</feature>
<dbReference type="NCBIfam" id="NF000908">
    <property type="entry name" value="PRK00089.1"/>
    <property type="match status" value="1"/>
</dbReference>
<feature type="region of interest" description="Disordered" evidence="15">
    <location>
        <begin position="1"/>
        <end position="47"/>
    </location>
</feature>
<dbReference type="InterPro" id="IPR009019">
    <property type="entry name" value="KH_sf_prok-type"/>
</dbReference>
<proteinExistence type="inferred from homology"/>
<dbReference type="Gene3D" id="3.30.300.20">
    <property type="match status" value="1"/>
</dbReference>
<evidence type="ECO:0000256" key="8">
    <source>
        <dbReference type="ARBA" id="ARBA00022741"/>
    </source>
</evidence>
<dbReference type="EMBL" id="FOFG01000010">
    <property type="protein sequence ID" value="SER02686.1"/>
    <property type="molecule type" value="Genomic_DNA"/>
</dbReference>
<dbReference type="CDD" id="cd04163">
    <property type="entry name" value="Era"/>
    <property type="match status" value="1"/>
</dbReference>
<evidence type="ECO:0000313" key="18">
    <source>
        <dbReference type="EMBL" id="SER02686.1"/>
    </source>
</evidence>
<organism evidence="18 19">
    <name type="scientific">Faunimonas pinastri</name>
    <dbReference type="NCBI Taxonomy" id="1855383"/>
    <lineage>
        <taxon>Bacteria</taxon>
        <taxon>Pseudomonadati</taxon>
        <taxon>Pseudomonadota</taxon>
        <taxon>Alphaproteobacteria</taxon>
        <taxon>Hyphomicrobiales</taxon>
        <taxon>Afifellaceae</taxon>
        <taxon>Faunimonas</taxon>
    </lineage>
</organism>
<keyword evidence="3 12" id="KW-1003">Cell membrane</keyword>
<feature type="region of interest" description="G1" evidence="13">
    <location>
        <begin position="60"/>
        <end position="67"/>
    </location>
</feature>
<comment type="subunit">
    <text evidence="12">Monomer.</text>
</comment>
<feature type="region of interest" description="G3" evidence="13">
    <location>
        <begin position="107"/>
        <end position="110"/>
    </location>
</feature>
<dbReference type="CDD" id="cd22534">
    <property type="entry name" value="KH-II_Era"/>
    <property type="match status" value="1"/>
</dbReference>
<dbReference type="PANTHER" id="PTHR42698">
    <property type="entry name" value="GTPASE ERA"/>
    <property type="match status" value="1"/>
</dbReference>
<dbReference type="GO" id="GO:0070181">
    <property type="term" value="F:small ribosomal subunit rRNA binding"/>
    <property type="evidence" value="ECO:0007669"/>
    <property type="project" value="UniProtKB-UniRule"/>
</dbReference>
<keyword evidence="5 12" id="KW-0690">Ribosome biogenesis</keyword>
<dbReference type="SUPFAM" id="SSF52540">
    <property type="entry name" value="P-loop containing nucleoside triphosphate hydrolases"/>
    <property type="match status" value="1"/>
</dbReference>
<dbReference type="InterPro" id="IPR015946">
    <property type="entry name" value="KH_dom-like_a/b"/>
</dbReference>
<accession>A0A1H9KU51</accession>
<evidence type="ECO:0000256" key="1">
    <source>
        <dbReference type="ARBA" id="ARBA00007921"/>
    </source>
</evidence>
<keyword evidence="4 12" id="KW-0963">Cytoplasm</keyword>
<dbReference type="SUPFAM" id="SSF54814">
    <property type="entry name" value="Prokaryotic type KH domain (KH-domain type II)"/>
    <property type="match status" value="1"/>
</dbReference>
<evidence type="ECO:0000256" key="6">
    <source>
        <dbReference type="ARBA" id="ARBA00022519"/>
    </source>
</evidence>
<dbReference type="PANTHER" id="PTHR42698:SF1">
    <property type="entry name" value="GTPASE ERA, MITOCHONDRIAL"/>
    <property type="match status" value="1"/>
</dbReference>
<evidence type="ECO:0000256" key="11">
    <source>
        <dbReference type="ARBA" id="ARBA00023136"/>
    </source>
</evidence>
<keyword evidence="6" id="KW-0997">Cell inner membrane</keyword>
<dbReference type="RefSeq" id="WP_428976969.1">
    <property type="nucleotide sequence ID" value="NZ_FOFG01000010.1"/>
</dbReference>
<dbReference type="InterPro" id="IPR006073">
    <property type="entry name" value="GTP-bd"/>
</dbReference>
<comment type="similarity">
    <text evidence="1 12 13 14">Belongs to the TRAFAC class TrmE-Era-EngA-EngB-Septin-like GTPase superfamily. Era GTPase family.</text>
</comment>
<feature type="binding site" evidence="12">
    <location>
        <begin position="107"/>
        <end position="111"/>
    </location>
    <ligand>
        <name>GTP</name>
        <dbReference type="ChEBI" id="CHEBI:37565"/>
    </ligand>
</feature>
<evidence type="ECO:0000256" key="15">
    <source>
        <dbReference type="SAM" id="MobiDB-lite"/>
    </source>
</evidence>
<dbReference type="PROSITE" id="PS50823">
    <property type="entry name" value="KH_TYPE_2"/>
    <property type="match status" value="1"/>
</dbReference>
<keyword evidence="8 12" id="KW-0547">Nucleotide-binding</keyword>
<dbReference type="InterPro" id="IPR004044">
    <property type="entry name" value="KH_dom_type_2"/>
</dbReference>
<evidence type="ECO:0000313" key="19">
    <source>
        <dbReference type="Proteomes" id="UP000199647"/>
    </source>
</evidence>
<feature type="binding site" evidence="12">
    <location>
        <begin position="60"/>
        <end position="67"/>
    </location>
    <ligand>
        <name>GTP</name>
        <dbReference type="ChEBI" id="CHEBI:37565"/>
    </ligand>
</feature>
<evidence type="ECO:0000259" key="17">
    <source>
        <dbReference type="PROSITE" id="PS51713"/>
    </source>
</evidence>
<dbReference type="Pfam" id="PF07650">
    <property type="entry name" value="KH_2"/>
    <property type="match status" value="1"/>
</dbReference>
<evidence type="ECO:0000256" key="7">
    <source>
        <dbReference type="ARBA" id="ARBA00022730"/>
    </source>
</evidence>
<evidence type="ECO:0000256" key="9">
    <source>
        <dbReference type="ARBA" id="ARBA00022884"/>
    </source>
</evidence>
<sequence length="346" mass="38109">MSETDKTGGDEAFEAETPELENTATDASSPENAAPDDASANDASAEDAPTTRAGFVALIGAPNAGKSTLLNAAVGSKVSIVTHKVQTTRALVRGIAIHDQSQIVFVDTPGIFAPKRRLDRAMVTTAWSGAQDADLIALLIDARRGLNEEVEVILERLSTYPKSRPRILILNKVDVTKRESLLGLAAAANEKVNFDRTFMVSALTGSGLDDFLDYVAGTMPEGPWLYPEDQMSDLPLRWIAAEITREKLMIRLHEELPYASTVETEQWLETPKGARIEQTIYVERDSQRKIVLGQGGQTIKAISTAARKEISEMLGRPAHLFLFVKVRENWSNDPERYREMGIEFPR</sequence>
<feature type="binding site" evidence="12">
    <location>
        <begin position="171"/>
        <end position="174"/>
    </location>
    <ligand>
        <name>GTP</name>
        <dbReference type="ChEBI" id="CHEBI:37565"/>
    </ligand>
</feature>
<dbReference type="InterPro" id="IPR005225">
    <property type="entry name" value="Small_GTP-bd"/>
</dbReference>